<keyword evidence="2" id="KW-0808">Transferase</keyword>
<evidence type="ECO:0000259" key="1">
    <source>
        <dbReference type="PROSITE" id="PS51186"/>
    </source>
</evidence>
<dbReference type="InterPro" id="IPR051908">
    <property type="entry name" value="Ribosomal_N-acetyltransferase"/>
</dbReference>
<name>A0ABU2J688_9ACTN</name>
<accession>A0ABU2J688</accession>
<gene>
    <name evidence="2" type="ORF">RM423_03790</name>
</gene>
<dbReference type="PROSITE" id="PS51186">
    <property type="entry name" value="GNAT"/>
    <property type="match status" value="2"/>
</dbReference>
<dbReference type="GO" id="GO:0016746">
    <property type="term" value="F:acyltransferase activity"/>
    <property type="evidence" value="ECO:0007669"/>
    <property type="project" value="UniProtKB-KW"/>
</dbReference>
<dbReference type="PANTHER" id="PTHR43441:SF10">
    <property type="entry name" value="ACETYLTRANSFERASE"/>
    <property type="match status" value="1"/>
</dbReference>
<dbReference type="EC" id="2.3.1.-" evidence="2"/>
<organism evidence="2 3">
    <name type="scientific">Jatrophihabitans lederbergiae</name>
    <dbReference type="NCBI Taxonomy" id="3075547"/>
    <lineage>
        <taxon>Bacteria</taxon>
        <taxon>Bacillati</taxon>
        <taxon>Actinomycetota</taxon>
        <taxon>Actinomycetes</taxon>
        <taxon>Jatrophihabitantales</taxon>
        <taxon>Jatrophihabitantaceae</taxon>
        <taxon>Jatrophihabitans</taxon>
    </lineage>
</organism>
<dbReference type="SUPFAM" id="SSF55729">
    <property type="entry name" value="Acyl-CoA N-acyltransferases (Nat)"/>
    <property type="match status" value="2"/>
</dbReference>
<dbReference type="InterPro" id="IPR016181">
    <property type="entry name" value="Acyl_CoA_acyltransferase"/>
</dbReference>
<protein>
    <submittedName>
        <fullName evidence="2">GNAT family N-acetyltransferase</fullName>
        <ecNumber evidence="2">2.3.1.-</ecNumber>
    </submittedName>
</protein>
<evidence type="ECO:0000313" key="3">
    <source>
        <dbReference type="Proteomes" id="UP001183176"/>
    </source>
</evidence>
<dbReference type="PANTHER" id="PTHR43441">
    <property type="entry name" value="RIBOSOMAL-PROTEIN-SERINE ACETYLTRANSFERASE"/>
    <property type="match status" value="1"/>
</dbReference>
<dbReference type="Pfam" id="PF13302">
    <property type="entry name" value="Acetyltransf_3"/>
    <property type="match status" value="2"/>
</dbReference>
<comment type="caution">
    <text evidence="2">The sequence shown here is derived from an EMBL/GenBank/DDBJ whole genome shotgun (WGS) entry which is preliminary data.</text>
</comment>
<feature type="domain" description="N-acetyltransferase" evidence="1">
    <location>
        <begin position="19"/>
        <end position="186"/>
    </location>
</feature>
<proteinExistence type="predicted"/>
<keyword evidence="2" id="KW-0012">Acyltransferase</keyword>
<dbReference type="InterPro" id="IPR000182">
    <property type="entry name" value="GNAT_dom"/>
</dbReference>
<feature type="domain" description="N-acetyltransferase" evidence="1">
    <location>
        <begin position="206"/>
        <end position="371"/>
    </location>
</feature>
<reference evidence="3" key="1">
    <citation type="submission" date="2023-07" db="EMBL/GenBank/DDBJ databases">
        <title>30 novel species of actinomycetes from the DSMZ collection.</title>
        <authorList>
            <person name="Nouioui I."/>
        </authorList>
    </citation>
    <scope>NUCLEOTIDE SEQUENCE [LARGE SCALE GENOMIC DNA]</scope>
    <source>
        <strain evidence="3">DSM 44399</strain>
    </source>
</reference>
<dbReference type="Proteomes" id="UP001183176">
    <property type="component" value="Unassembled WGS sequence"/>
</dbReference>
<dbReference type="Gene3D" id="3.40.630.30">
    <property type="match status" value="2"/>
</dbReference>
<evidence type="ECO:0000313" key="2">
    <source>
        <dbReference type="EMBL" id="MDT0260508.1"/>
    </source>
</evidence>
<dbReference type="RefSeq" id="WP_311421658.1">
    <property type="nucleotide sequence ID" value="NZ_JAVREH010000003.1"/>
</dbReference>
<dbReference type="EMBL" id="JAVREH010000003">
    <property type="protein sequence ID" value="MDT0260508.1"/>
    <property type="molecule type" value="Genomic_DNA"/>
</dbReference>
<keyword evidence="3" id="KW-1185">Reference proteome</keyword>
<sequence>MAEWNGIELDGLVLHGGRLTLRPWQRSDAPAVQSVMADRRMSAYLPLLPTPYTAQDAVAFVTEGGTAGRGRGSSLDCAVAENTTGELVGSASLNFPVSGRASAEIGYWIASNFWSRGYATEATSTLARFGFAAGLGRIQIQCDPRNTASARVALRAGFGFEGVLRGYLPGPDGPCDSAVFARLAGDSGEPVAAGWPALTELTDGVVTMRPVTGSDWRTLQAETNNELSRAWGFGGEPLTEVAATELANGAALMWLTGRRAMLLICDAATGVGAGVLTLRTVGPPDLLGIGYGVLPEFRGRRFTTRALNLVAGWVFSQTSTARLELGCKVGNVASARSAEAAGFTRDALFQARLRNPDGSFSDEIGYGRVRPGLR</sequence>